<dbReference type="PANTHER" id="PTHR11255">
    <property type="entry name" value="DIACYLGLYCEROL KINASE"/>
    <property type="match status" value="1"/>
</dbReference>
<proteinExistence type="predicted"/>
<reference evidence="6" key="1">
    <citation type="submission" date="2024-06" db="EMBL/GenBank/DDBJ databases">
        <authorList>
            <person name="Liu X."/>
            <person name="Lenzi L."/>
            <person name="Haldenby T S."/>
            <person name="Uol C."/>
        </authorList>
    </citation>
    <scope>NUCLEOTIDE SEQUENCE</scope>
</reference>
<dbReference type="InterPro" id="IPR020454">
    <property type="entry name" value="DAG/PE-bd"/>
</dbReference>
<dbReference type="Pfam" id="PF00130">
    <property type="entry name" value="C1_1"/>
    <property type="match status" value="2"/>
</dbReference>
<evidence type="ECO:0000256" key="3">
    <source>
        <dbReference type="ARBA" id="ARBA00022833"/>
    </source>
</evidence>
<keyword evidence="2" id="KW-0863">Zinc-finger</keyword>
<dbReference type="PANTHER" id="PTHR11255:SF54">
    <property type="entry name" value="DIACYLGLYCEROL KINASE THETA"/>
    <property type="match status" value="1"/>
</dbReference>
<protein>
    <recommendedName>
        <fullName evidence="5">Phorbol-ester/DAG-type domain-containing protein</fullName>
    </recommendedName>
</protein>
<dbReference type="InterPro" id="IPR002219">
    <property type="entry name" value="PKC_DAG/PE"/>
</dbReference>
<dbReference type="GO" id="GO:0016020">
    <property type="term" value="C:membrane"/>
    <property type="evidence" value="ECO:0007669"/>
    <property type="project" value="UniProtKB-SubCell"/>
</dbReference>
<dbReference type="Proteomes" id="UP001497525">
    <property type="component" value="Unassembled WGS sequence"/>
</dbReference>
<feature type="region of interest" description="Disordered" evidence="4">
    <location>
        <begin position="1"/>
        <end position="33"/>
    </location>
</feature>
<evidence type="ECO:0000259" key="5">
    <source>
        <dbReference type="PROSITE" id="PS50081"/>
    </source>
</evidence>
<dbReference type="GO" id="GO:0004143">
    <property type="term" value="F:ATP-dependent diacylglycerol kinase activity"/>
    <property type="evidence" value="ECO:0007669"/>
    <property type="project" value="InterPro"/>
</dbReference>
<dbReference type="CDD" id="cd20804">
    <property type="entry name" value="C1_DGKtheta_typeV_rpt2"/>
    <property type="match status" value="1"/>
</dbReference>
<evidence type="ECO:0000313" key="7">
    <source>
        <dbReference type="Proteomes" id="UP001497525"/>
    </source>
</evidence>
<sequence>MDSKTDNEPEVLPSNDSVTDEDDGLSGYSKSGQSLRDTFQGHSFVKKNLRKPATCHHCCDLLWGILGTTGMVCEVCNFLVHEKCMRLVVSACTCIAPFLIRDPVPHCWSEIGHFKRKFCNVCRKRLDDLLALRCEICEYYSHYECLDFAAADCKQCAISTMTSPEKSVVFRTPLNQRNTSSSLVSPILRGLPTEESGESSAEPGGSRPVTIGGTGLSSSPLLSMPSPAHLAAVSATSILMSSLAGVPNESGDVQTSKTSSPTSPTVSHYAHHWREGNLPVNSKCAVCRKTCWSTECLIGIRCEWCGLTVSNNH</sequence>
<dbReference type="InterPro" id="IPR046349">
    <property type="entry name" value="C1-like_sf"/>
</dbReference>
<keyword evidence="3" id="KW-0862">Zinc</keyword>
<dbReference type="SMART" id="SM00109">
    <property type="entry name" value="C1"/>
    <property type="match status" value="3"/>
</dbReference>
<feature type="region of interest" description="Disordered" evidence="4">
    <location>
        <begin position="248"/>
        <end position="267"/>
    </location>
</feature>
<dbReference type="SUPFAM" id="SSF57889">
    <property type="entry name" value="Cysteine-rich domain"/>
    <property type="match status" value="3"/>
</dbReference>
<evidence type="ECO:0000313" key="6">
    <source>
        <dbReference type="EMBL" id="CAL5141217.1"/>
    </source>
</evidence>
<evidence type="ECO:0000256" key="2">
    <source>
        <dbReference type="ARBA" id="ARBA00022771"/>
    </source>
</evidence>
<evidence type="ECO:0000256" key="4">
    <source>
        <dbReference type="SAM" id="MobiDB-lite"/>
    </source>
</evidence>
<dbReference type="Gene3D" id="3.30.60.20">
    <property type="match status" value="3"/>
</dbReference>
<gene>
    <name evidence="6" type="ORF">CDAUBV1_LOCUS16474</name>
</gene>
<comment type="caution">
    <text evidence="6">The sequence shown here is derived from an EMBL/GenBank/DDBJ whole genome shotgun (WGS) entry which is preliminary data.</text>
</comment>
<organism evidence="6 7">
    <name type="scientific">Calicophoron daubneyi</name>
    <name type="common">Rumen fluke</name>
    <name type="synonym">Paramphistomum daubneyi</name>
    <dbReference type="NCBI Taxonomy" id="300641"/>
    <lineage>
        <taxon>Eukaryota</taxon>
        <taxon>Metazoa</taxon>
        <taxon>Spiralia</taxon>
        <taxon>Lophotrochozoa</taxon>
        <taxon>Platyhelminthes</taxon>
        <taxon>Trematoda</taxon>
        <taxon>Digenea</taxon>
        <taxon>Plagiorchiida</taxon>
        <taxon>Pronocephalata</taxon>
        <taxon>Paramphistomoidea</taxon>
        <taxon>Paramphistomidae</taxon>
        <taxon>Calicophoron</taxon>
    </lineage>
</organism>
<feature type="domain" description="Phorbol-ester/DAG-type" evidence="5">
    <location>
        <begin position="270"/>
        <end position="313"/>
    </location>
</feature>
<dbReference type="GO" id="GO:0008270">
    <property type="term" value="F:zinc ion binding"/>
    <property type="evidence" value="ECO:0007669"/>
    <property type="project" value="UniProtKB-KW"/>
</dbReference>
<dbReference type="GO" id="GO:0007165">
    <property type="term" value="P:signal transduction"/>
    <property type="evidence" value="ECO:0007669"/>
    <property type="project" value="InterPro"/>
</dbReference>
<feature type="domain" description="Phorbol-ester/DAG-type" evidence="5">
    <location>
        <begin position="41"/>
        <end position="92"/>
    </location>
</feature>
<dbReference type="AlphaFoldDB" id="A0AAV2TUX2"/>
<accession>A0AAV2TUX2</accession>
<name>A0AAV2TUX2_CALDB</name>
<keyword evidence="1" id="KW-0479">Metal-binding</keyword>
<dbReference type="EMBL" id="CAXLJL010000822">
    <property type="protein sequence ID" value="CAL5141217.1"/>
    <property type="molecule type" value="Genomic_DNA"/>
</dbReference>
<feature type="domain" description="Phorbol-ester/DAG-type" evidence="5">
    <location>
        <begin position="105"/>
        <end position="153"/>
    </location>
</feature>
<dbReference type="InterPro" id="IPR037607">
    <property type="entry name" value="DGK"/>
</dbReference>
<dbReference type="PROSITE" id="PS50081">
    <property type="entry name" value="ZF_DAG_PE_2"/>
    <property type="match status" value="3"/>
</dbReference>
<dbReference type="PROSITE" id="PS00479">
    <property type="entry name" value="ZF_DAG_PE_1"/>
    <property type="match status" value="1"/>
</dbReference>
<evidence type="ECO:0000256" key="1">
    <source>
        <dbReference type="ARBA" id="ARBA00022723"/>
    </source>
</evidence>
<dbReference type="CDD" id="cd20803">
    <property type="entry name" value="C1_DGKtheta_typeV_rpt1"/>
    <property type="match status" value="1"/>
</dbReference>
<feature type="region of interest" description="Disordered" evidence="4">
    <location>
        <begin position="185"/>
        <end position="212"/>
    </location>
</feature>
<dbReference type="PRINTS" id="PR00008">
    <property type="entry name" value="DAGPEDOMAIN"/>
</dbReference>
<feature type="compositionally biased region" description="Low complexity" evidence="4">
    <location>
        <begin position="255"/>
        <end position="265"/>
    </location>
</feature>